<reference evidence="2" key="1">
    <citation type="submission" date="2015-09" db="EMBL/GenBank/DDBJ databases">
        <authorList>
            <consortium name="Pathogen Informatics"/>
        </authorList>
    </citation>
    <scope>NUCLEOTIDE SEQUENCE [LARGE SCALE GENOMIC DNA]</scope>
    <source>
        <strain evidence="2">Lake Konstanz</strain>
    </source>
</reference>
<gene>
    <name evidence="1" type="ORF">BSAL_39360</name>
</gene>
<dbReference type="AlphaFoldDB" id="A0A0S4JMR0"/>
<keyword evidence="2" id="KW-1185">Reference proteome</keyword>
<dbReference type="EMBL" id="CYKH01002086">
    <property type="protein sequence ID" value="CUG92787.1"/>
    <property type="molecule type" value="Genomic_DNA"/>
</dbReference>
<dbReference type="Proteomes" id="UP000051952">
    <property type="component" value="Unassembled WGS sequence"/>
</dbReference>
<name>A0A0S4JMR0_BODSA</name>
<protein>
    <submittedName>
        <fullName evidence="1">Uncharacterized protein</fullName>
    </submittedName>
</protein>
<organism evidence="1 2">
    <name type="scientific">Bodo saltans</name>
    <name type="common">Flagellated protozoan</name>
    <dbReference type="NCBI Taxonomy" id="75058"/>
    <lineage>
        <taxon>Eukaryota</taxon>
        <taxon>Discoba</taxon>
        <taxon>Euglenozoa</taxon>
        <taxon>Kinetoplastea</taxon>
        <taxon>Metakinetoplastina</taxon>
        <taxon>Eubodonida</taxon>
        <taxon>Bodonidae</taxon>
        <taxon>Bodo</taxon>
    </lineage>
</organism>
<accession>A0A0S4JMR0</accession>
<proteinExistence type="predicted"/>
<dbReference type="VEuPathDB" id="TriTrypDB:BSAL_39360"/>
<evidence type="ECO:0000313" key="2">
    <source>
        <dbReference type="Proteomes" id="UP000051952"/>
    </source>
</evidence>
<evidence type="ECO:0000313" key="1">
    <source>
        <dbReference type="EMBL" id="CUG92787.1"/>
    </source>
</evidence>
<sequence>MPFLKAQQKSTPSLPPLPSKLLFSPPSKVLSVKCEIHVQDILNRKVEHQRCVVLHNKPKSVCRKNRDKIWACYSADESTGSFPVFRLCKTAALNATRFFCFCSPPPSTHHDPKPYDTGETTQTRLPSSLNFPILSVTDAIDDDDEEVAEQQRVAATQQQHTHGASSCWCKQQLIATNLSPSPTFRRGNVKGSISIVLLT</sequence>